<feature type="non-terminal residue" evidence="2">
    <location>
        <position position="165"/>
    </location>
</feature>
<dbReference type="EMBL" id="UINC01227650">
    <property type="protein sequence ID" value="SVE58624.1"/>
    <property type="molecule type" value="Genomic_DNA"/>
</dbReference>
<organism evidence="2">
    <name type="scientific">marine metagenome</name>
    <dbReference type="NCBI Taxonomy" id="408172"/>
    <lineage>
        <taxon>unclassified sequences</taxon>
        <taxon>metagenomes</taxon>
        <taxon>ecological metagenomes</taxon>
    </lineage>
</organism>
<dbReference type="Gene3D" id="3.10.180.10">
    <property type="entry name" value="2,3-Dihydroxybiphenyl 1,2-Dioxygenase, domain 1"/>
    <property type="match status" value="1"/>
</dbReference>
<dbReference type="PROSITE" id="PS51819">
    <property type="entry name" value="VOC"/>
    <property type="match status" value="1"/>
</dbReference>
<evidence type="ECO:0000259" key="1">
    <source>
        <dbReference type="PROSITE" id="PS51819"/>
    </source>
</evidence>
<dbReference type="InterPro" id="IPR004360">
    <property type="entry name" value="Glyas_Fos-R_dOase_dom"/>
</dbReference>
<sequence length="165" mass="17269">MIKITDVAYSRLTAPDLGRMEAFLTDFGLVRADRTKTALYMRGTGAEHHIHVTEAGAPGFIGLAFHAQNAEDLKQISKAEGASTVEAIDAPGGGQRVRLTDPNGIAIEVVHGIAAADPIAVRANVMNTGDAGQRRTGTRKSLVPGPAHVKRLGHFGIVSPDPAGT</sequence>
<protein>
    <recommendedName>
        <fullName evidence="1">VOC domain-containing protein</fullName>
    </recommendedName>
</protein>
<name>A0A383EPX1_9ZZZZ</name>
<dbReference type="SUPFAM" id="SSF54593">
    <property type="entry name" value="Glyoxalase/Bleomycin resistance protein/Dihydroxybiphenyl dioxygenase"/>
    <property type="match status" value="1"/>
</dbReference>
<dbReference type="AlphaFoldDB" id="A0A383EPX1"/>
<reference evidence="2" key="1">
    <citation type="submission" date="2018-05" db="EMBL/GenBank/DDBJ databases">
        <authorList>
            <person name="Lanie J.A."/>
            <person name="Ng W.-L."/>
            <person name="Kazmierczak K.M."/>
            <person name="Andrzejewski T.M."/>
            <person name="Davidsen T.M."/>
            <person name="Wayne K.J."/>
            <person name="Tettelin H."/>
            <person name="Glass J.I."/>
            <person name="Rusch D."/>
            <person name="Podicherti R."/>
            <person name="Tsui H.-C.T."/>
            <person name="Winkler M.E."/>
        </authorList>
    </citation>
    <scope>NUCLEOTIDE SEQUENCE</scope>
</reference>
<gene>
    <name evidence="2" type="ORF">METZ01_LOCUS511478</name>
</gene>
<dbReference type="InterPro" id="IPR037523">
    <property type="entry name" value="VOC_core"/>
</dbReference>
<dbReference type="InterPro" id="IPR029068">
    <property type="entry name" value="Glyas_Bleomycin-R_OHBP_Dase"/>
</dbReference>
<evidence type="ECO:0000313" key="2">
    <source>
        <dbReference type="EMBL" id="SVE58624.1"/>
    </source>
</evidence>
<accession>A0A383EPX1</accession>
<dbReference type="Pfam" id="PF00903">
    <property type="entry name" value="Glyoxalase"/>
    <property type="match status" value="1"/>
</dbReference>
<feature type="domain" description="VOC" evidence="1">
    <location>
        <begin position="3"/>
        <end position="112"/>
    </location>
</feature>
<proteinExistence type="predicted"/>